<dbReference type="Proteomes" id="UP000805193">
    <property type="component" value="Unassembled WGS sequence"/>
</dbReference>
<gene>
    <name evidence="1" type="ORF">HPB47_023351</name>
</gene>
<accession>A0AC60Q7N0</accession>
<name>A0AC60Q7N0_IXOPE</name>
<protein>
    <submittedName>
        <fullName evidence="1">Uncharacterized protein</fullName>
    </submittedName>
</protein>
<proteinExistence type="predicted"/>
<reference evidence="1 2" key="1">
    <citation type="journal article" date="2020" name="Cell">
        <title>Large-Scale Comparative Analyses of Tick Genomes Elucidate Their Genetic Diversity and Vector Capacities.</title>
        <authorList>
            <consortium name="Tick Genome and Microbiome Consortium (TIGMIC)"/>
            <person name="Jia N."/>
            <person name="Wang J."/>
            <person name="Shi W."/>
            <person name="Du L."/>
            <person name="Sun Y."/>
            <person name="Zhan W."/>
            <person name="Jiang J.F."/>
            <person name="Wang Q."/>
            <person name="Zhang B."/>
            <person name="Ji P."/>
            <person name="Bell-Sakyi L."/>
            <person name="Cui X.M."/>
            <person name="Yuan T.T."/>
            <person name="Jiang B.G."/>
            <person name="Yang W.F."/>
            <person name="Lam T.T."/>
            <person name="Chang Q.C."/>
            <person name="Ding S.J."/>
            <person name="Wang X.J."/>
            <person name="Zhu J.G."/>
            <person name="Ruan X.D."/>
            <person name="Zhao L."/>
            <person name="Wei J.T."/>
            <person name="Ye R.Z."/>
            <person name="Que T.C."/>
            <person name="Du C.H."/>
            <person name="Zhou Y.H."/>
            <person name="Cheng J.X."/>
            <person name="Dai P.F."/>
            <person name="Guo W.B."/>
            <person name="Han X.H."/>
            <person name="Huang E.J."/>
            <person name="Li L.F."/>
            <person name="Wei W."/>
            <person name="Gao Y.C."/>
            <person name="Liu J.Z."/>
            <person name="Shao H.Z."/>
            <person name="Wang X."/>
            <person name="Wang C.C."/>
            <person name="Yang T.C."/>
            <person name="Huo Q.B."/>
            <person name="Li W."/>
            <person name="Chen H.Y."/>
            <person name="Chen S.E."/>
            <person name="Zhou L.G."/>
            <person name="Ni X.B."/>
            <person name="Tian J.H."/>
            <person name="Sheng Y."/>
            <person name="Liu T."/>
            <person name="Pan Y.S."/>
            <person name="Xia L.Y."/>
            <person name="Li J."/>
            <person name="Zhao F."/>
            <person name="Cao W.C."/>
        </authorList>
    </citation>
    <scope>NUCLEOTIDE SEQUENCE [LARGE SCALE GENOMIC DNA]</scope>
    <source>
        <strain evidence="1">Iper-2018</strain>
    </source>
</reference>
<sequence length="95" mass="10042">MVWDSLSGGAIGDSGASVAMHSMPAINGMGDGSHLEMSSFTVAGFSAVLDRRPMLFQEPIIAQRACALCGVVYKKAVRLPCVHTLCTKCHAECIE</sequence>
<keyword evidence="2" id="KW-1185">Reference proteome</keyword>
<organism evidence="1 2">
    <name type="scientific">Ixodes persulcatus</name>
    <name type="common">Taiga tick</name>
    <dbReference type="NCBI Taxonomy" id="34615"/>
    <lineage>
        <taxon>Eukaryota</taxon>
        <taxon>Metazoa</taxon>
        <taxon>Ecdysozoa</taxon>
        <taxon>Arthropoda</taxon>
        <taxon>Chelicerata</taxon>
        <taxon>Arachnida</taxon>
        <taxon>Acari</taxon>
        <taxon>Parasitiformes</taxon>
        <taxon>Ixodida</taxon>
        <taxon>Ixodoidea</taxon>
        <taxon>Ixodidae</taxon>
        <taxon>Ixodinae</taxon>
        <taxon>Ixodes</taxon>
    </lineage>
</organism>
<evidence type="ECO:0000313" key="2">
    <source>
        <dbReference type="Proteomes" id="UP000805193"/>
    </source>
</evidence>
<dbReference type="EMBL" id="JABSTQ010009386">
    <property type="protein sequence ID" value="KAG0429711.1"/>
    <property type="molecule type" value="Genomic_DNA"/>
</dbReference>
<comment type="caution">
    <text evidence="1">The sequence shown here is derived from an EMBL/GenBank/DDBJ whole genome shotgun (WGS) entry which is preliminary data.</text>
</comment>
<evidence type="ECO:0000313" key="1">
    <source>
        <dbReference type="EMBL" id="KAG0429711.1"/>
    </source>
</evidence>